<keyword evidence="2" id="KW-0472">Membrane</keyword>
<evidence type="ECO:0000256" key="2">
    <source>
        <dbReference type="SAM" id="Phobius"/>
    </source>
</evidence>
<feature type="transmembrane region" description="Helical" evidence="2">
    <location>
        <begin position="57"/>
        <end position="78"/>
    </location>
</feature>
<evidence type="ECO:0000313" key="4">
    <source>
        <dbReference type="Proteomes" id="UP001597176"/>
    </source>
</evidence>
<sequence>MSAGLFQNLPGAHEMGSAYALPSEPWLLPISDGKEPAPKTTDDVLLAVRRSARPFRIAANALMALLFVAVTAQIAMGWGGSAVAPPSATSHVADASPPTLPVEKASMTVHN</sequence>
<dbReference type="Proteomes" id="UP001597176">
    <property type="component" value="Unassembled WGS sequence"/>
</dbReference>
<feature type="region of interest" description="Disordered" evidence="1">
    <location>
        <begin position="86"/>
        <end position="111"/>
    </location>
</feature>
<keyword evidence="4" id="KW-1185">Reference proteome</keyword>
<gene>
    <name evidence="3" type="ORF">ACFQ4G_06555</name>
</gene>
<evidence type="ECO:0000256" key="1">
    <source>
        <dbReference type="SAM" id="MobiDB-lite"/>
    </source>
</evidence>
<evidence type="ECO:0000313" key="3">
    <source>
        <dbReference type="EMBL" id="MFD1301246.1"/>
    </source>
</evidence>
<accession>A0ABW3WX91</accession>
<organism evidence="3 4">
    <name type="scientific">Methylobacterium marchantiae</name>
    <dbReference type="NCBI Taxonomy" id="600331"/>
    <lineage>
        <taxon>Bacteria</taxon>
        <taxon>Pseudomonadati</taxon>
        <taxon>Pseudomonadota</taxon>
        <taxon>Alphaproteobacteria</taxon>
        <taxon>Hyphomicrobiales</taxon>
        <taxon>Methylobacteriaceae</taxon>
        <taxon>Methylobacterium</taxon>
    </lineage>
</organism>
<proteinExistence type="predicted"/>
<name>A0ABW3WX91_9HYPH</name>
<protein>
    <submittedName>
        <fullName evidence="3">Uncharacterized protein</fullName>
    </submittedName>
</protein>
<dbReference type="EMBL" id="JBHTND010000006">
    <property type="protein sequence ID" value="MFD1301246.1"/>
    <property type="molecule type" value="Genomic_DNA"/>
</dbReference>
<keyword evidence="2" id="KW-1133">Transmembrane helix</keyword>
<comment type="caution">
    <text evidence="3">The sequence shown here is derived from an EMBL/GenBank/DDBJ whole genome shotgun (WGS) entry which is preliminary data.</text>
</comment>
<keyword evidence="2" id="KW-0812">Transmembrane</keyword>
<dbReference type="RefSeq" id="WP_238208366.1">
    <property type="nucleotide sequence ID" value="NZ_JBHTND010000006.1"/>
</dbReference>
<reference evidence="4" key="1">
    <citation type="journal article" date="2019" name="Int. J. Syst. Evol. Microbiol.">
        <title>The Global Catalogue of Microorganisms (GCM) 10K type strain sequencing project: providing services to taxonomists for standard genome sequencing and annotation.</title>
        <authorList>
            <consortium name="The Broad Institute Genomics Platform"/>
            <consortium name="The Broad Institute Genome Sequencing Center for Infectious Disease"/>
            <person name="Wu L."/>
            <person name="Ma J."/>
        </authorList>
    </citation>
    <scope>NUCLEOTIDE SEQUENCE [LARGE SCALE GENOMIC DNA]</scope>
    <source>
        <strain evidence="4">CCUG 56108</strain>
    </source>
</reference>